<evidence type="ECO:0000313" key="2">
    <source>
        <dbReference type="EMBL" id="STD59798.1"/>
    </source>
</evidence>
<feature type="chain" id="PRO_5016953442" evidence="1">
    <location>
        <begin position="18"/>
        <end position="135"/>
    </location>
</feature>
<evidence type="ECO:0000256" key="1">
    <source>
        <dbReference type="SAM" id="SignalP"/>
    </source>
</evidence>
<evidence type="ECO:0000313" key="3">
    <source>
        <dbReference type="Proteomes" id="UP000254737"/>
    </source>
</evidence>
<dbReference type="RefSeq" id="WP_115001897.1">
    <property type="nucleotide sequence ID" value="NZ_UFXS01000001.1"/>
</dbReference>
<reference evidence="2 3" key="1">
    <citation type="submission" date="2018-06" db="EMBL/GenBank/DDBJ databases">
        <authorList>
            <consortium name="Pathogen Informatics"/>
            <person name="Doyle S."/>
        </authorList>
    </citation>
    <scope>NUCLEOTIDE SEQUENCE [LARGE SCALE GENOMIC DNA]</scope>
    <source>
        <strain evidence="2 3">NCTC13456</strain>
    </source>
</reference>
<accession>A0A376GJ24</accession>
<dbReference type="Proteomes" id="UP000254737">
    <property type="component" value="Unassembled WGS sequence"/>
</dbReference>
<feature type="signal peptide" evidence="1">
    <location>
        <begin position="1"/>
        <end position="17"/>
    </location>
</feature>
<keyword evidence="1" id="KW-0732">Signal</keyword>
<dbReference type="EMBL" id="UFXS01000001">
    <property type="protein sequence ID" value="STD59798.1"/>
    <property type="molecule type" value="Genomic_DNA"/>
</dbReference>
<proteinExistence type="predicted"/>
<dbReference type="AlphaFoldDB" id="A0A376GJ24"/>
<organism evidence="2 3">
    <name type="scientific">Empedobacter falsenii</name>
    <dbReference type="NCBI Taxonomy" id="343874"/>
    <lineage>
        <taxon>Bacteria</taxon>
        <taxon>Pseudomonadati</taxon>
        <taxon>Bacteroidota</taxon>
        <taxon>Flavobacteriia</taxon>
        <taxon>Flavobacteriales</taxon>
        <taxon>Weeksellaceae</taxon>
        <taxon>Empedobacter</taxon>
    </lineage>
</organism>
<protein>
    <submittedName>
        <fullName evidence="2">Uncharacterized protein</fullName>
    </submittedName>
</protein>
<gene>
    <name evidence="2" type="ORF">NCTC13456_03418</name>
</gene>
<name>A0A376GJ24_9FLAO</name>
<sequence length="135" mass="15180">MKKLLLTVIFCSGFTFGQNILSFSNDQYSGINGSVFSPTTSYFNPNKWDVNIISEDILFRNDYAYISDQNVLGLIKGETKSANIKAGIRGETHSNILDFTTKNTISYHLENDLMGPSVSFKKKINNQTYRVGVFT</sequence>